<dbReference type="InterPro" id="IPR050186">
    <property type="entry name" value="TPT_transporter"/>
</dbReference>
<keyword evidence="12" id="KW-1185">Reference proteome</keyword>
<dbReference type="EMBL" id="JAULSW010000001">
    <property type="protein sequence ID" value="KAK3393969.1"/>
    <property type="molecule type" value="Genomic_DNA"/>
</dbReference>
<evidence type="ECO:0000256" key="6">
    <source>
        <dbReference type="ARBA" id="ARBA00022989"/>
    </source>
</evidence>
<feature type="transmembrane region" description="Helical" evidence="9">
    <location>
        <begin position="229"/>
        <end position="248"/>
    </location>
</feature>
<proteinExistence type="inferred from homology"/>
<dbReference type="AlphaFoldDB" id="A0AAE0U843"/>
<protein>
    <submittedName>
        <fullName evidence="11">TPT-domain-containing protein</fullName>
    </submittedName>
</protein>
<evidence type="ECO:0000313" key="12">
    <source>
        <dbReference type="Proteomes" id="UP001285441"/>
    </source>
</evidence>
<name>A0AAE0U843_9PEZI</name>
<feature type="transmembrane region" description="Helical" evidence="9">
    <location>
        <begin position="76"/>
        <end position="96"/>
    </location>
</feature>
<reference evidence="11" key="1">
    <citation type="journal article" date="2023" name="Mol. Phylogenet. Evol.">
        <title>Genome-scale phylogeny and comparative genomics of the fungal order Sordariales.</title>
        <authorList>
            <person name="Hensen N."/>
            <person name="Bonometti L."/>
            <person name="Westerberg I."/>
            <person name="Brannstrom I.O."/>
            <person name="Guillou S."/>
            <person name="Cros-Aarteil S."/>
            <person name="Calhoun S."/>
            <person name="Haridas S."/>
            <person name="Kuo A."/>
            <person name="Mondo S."/>
            <person name="Pangilinan J."/>
            <person name="Riley R."/>
            <person name="LaButti K."/>
            <person name="Andreopoulos B."/>
            <person name="Lipzen A."/>
            <person name="Chen C."/>
            <person name="Yan M."/>
            <person name="Daum C."/>
            <person name="Ng V."/>
            <person name="Clum A."/>
            <person name="Steindorff A."/>
            <person name="Ohm R.A."/>
            <person name="Martin F."/>
            <person name="Silar P."/>
            <person name="Natvig D.O."/>
            <person name="Lalanne C."/>
            <person name="Gautier V."/>
            <person name="Ament-Velasquez S.L."/>
            <person name="Kruys A."/>
            <person name="Hutchinson M.I."/>
            <person name="Powell A.J."/>
            <person name="Barry K."/>
            <person name="Miller A.N."/>
            <person name="Grigoriev I.V."/>
            <person name="Debuchy R."/>
            <person name="Gladieux P."/>
            <person name="Hiltunen Thoren M."/>
            <person name="Johannesson H."/>
        </authorList>
    </citation>
    <scope>NUCLEOTIDE SEQUENCE</scope>
    <source>
        <strain evidence="11">CBS 232.78</strain>
    </source>
</reference>
<keyword evidence="5 9" id="KW-0812">Transmembrane</keyword>
<evidence type="ECO:0000256" key="1">
    <source>
        <dbReference type="ARBA" id="ARBA00003420"/>
    </source>
</evidence>
<keyword evidence="6 9" id="KW-1133">Transmembrane helix</keyword>
<evidence type="ECO:0000256" key="3">
    <source>
        <dbReference type="ARBA" id="ARBA00010425"/>
    </source>
</evidence>
<keyword evidence="7 9" id="KW-0472">Membrane</keyword>
<evidence type="ECO:0000256" key="4">
    <source>
        <dbReference type="ARBA" id="ARBA00011182"/>
    </source>
</evidence>
<evidence type="ECO:0000256" key="7">
    <source>
        <dbReference type="ARBA" id="ARBA00023136"/>
    </source>
</evidence>
<comment type="subcellular location">
    <subcellularLocation>
        <location evidence="2">Endoplasmic reticulum membrane</location>
        <topology evidence="2">Multi-pass membrane protein</topology>
    </subcellularLocation>
</comment>
<feature type="transmembrane region" description="Helical" evidence="9">
    <location>
        <begin position="260"/>
        <end position="278"/>
    </location>
</feature>
<feature type="domain" description="Sugar phosphate transporter" evidence="10">
    <location>
        <begin position="51"/>
        <end position="334"/>
    </location>
</feature>
<dbReference type="Pfam" id="PF03151">
    <property type="entry name" value="TPT"/>
    <property type="match status" value="1"/>
</dbReference>
<evidence type="ECO:0000256" key="5">
    <source>
        <dbReference type="ARBA" id="ARBA00022692"/>
    </source>
</evidence>
<comment type="similarity">
    <text evidence="3">Belongs to the TPT transporter family. SLC35D subfamily.</text>
</comment>
<gene>
    <name evidence="11" type="ORF">B0H63DRAFT_31432</name>
</gene>
<evidence type="ECO:0000256" key="8">
    <source>
        <dbReference type="SAM" id="MobiDB-lite"/>
    </source>
</evidence>
<comment type="function">
    <text evidence="1">Involved in the import of GDP-mannose from the cytoplasm into the Golgi lumen.</text>
</comment>
<comment type="caution">
    <text evidence="11">The sequence shown here is derived from an EMBL/GenBank/DDBJ whole genome shotgun (WGS) entry which is preliminary data.</text>
</comment>
<evidence type="ECO:0000313" key="11">
    <source>
        <dbReference type="EMBL" id="KAK3393969.1"/>
    </source>
</evidence>
<reference evidence="11" key="2">
    <citation type="submission" date="2023-06" db="EMBL/GenBank/DDBJ databases">
        <authorList>
            <consortium name="Lawrence Berkeley National Laboratory"/>
            <person name="Haridas S."/>
            <person name="Hensen N."/>
            <person name="Bonometti L."/>
            <person name="Westerberg I."/>
            <person name="Brannstrom I.O."/>
            <person name="Guillou S."/>
            <person name="Cros-Aarteil S."/>
            <person name="Calhoun S."/>
            <person name="Kuo A."/>
            <person name="Mondo S."/>
            <person name="Pangilinan J."/>
            <person name="Riley R."/>
            <person name="LaButti K."/>
            <person name="Andreopoulos B."/>
            <person name="Lipzen A."/>
            <person name="Chen C."/>
            <person name="Yanf M."/>
            <person name="Daum C."/>
            <person name="Ng V."/>
            <person name="Clum A."/>
            <person name="Steindorff A."/>
            <person name="Ohm R."/>
            <person name="Martin F."/>
            <person name="Silar P."/>
            <person name="Natvig D."/>
            <person name="Lalanne C."/>
            <person name="Gautier V."/>
            <person name="Ament-velasquez S.L."/>
            <person name="Kruys A."/>
            <person name="Hutchinson M.I."/>
            <person name="Powell A.J."/>
            <person name="Barry K."/>
            <person name="Miller A.N."/>
            <person name="Grigoriev I.V."/>
            <person name="Debuchy R."/>
            <person name="Gladieux P."/>
            <person name="Thoren M.H."/>
            <person name="Johannesson H."/>
        </authorList>
    </citation>
    <scope>NUCLEOTIDE SEQUENCE</scope>
    <source>
        <strain evidence="11">CBS 232.78</strain>
    </source>
</reference>
<comment type="subunit">
    <text evidence="4">Homooligomer.</text>
</comment>
<dbReference type="PANTHER" id="PTHR11132">
    <property type="entry name" value="SOLUTE CARRIER FAMILY 35"/>
    <property type="match status" value="1"/>
</dbReference>
<sequence length="359" mass="38418">MASSHGILKEKHDDIEAQAPHRPSRHVTFPTSAGSSQPESEFTTSTVTKLSYLAVYFMCNISLTIYNKMILGKFGYPWMLTALHAGSASIGCYILLMRGHFTLTKLSVQQSSVLMLFSVLFTINIATSNVSLHMVSIPFHQIMRSTCPFFAVLVYRFRYKRTYSNDTYLSLVPIVFGVGLATYGDYYFTMAGFFLTLLGVLLAVVKTIATNRIMTGALALSPLETLLRLSPLAFLQAVLCAALSGEFANFRAANPGGPSRMLALALLGNGMLAFLLNVSSFSTNKIAGALTMTVCGNIKQCLTVLLGIALFGVKVGLLNGLGMIIALSGAAWYSLVELRAKAASAGGAAAAAKVQGSLS</sequence>
<feature type="transmembrane region" description="Helical" evidence="9">
    <location>
        <begin position="167"/>
        <end position="184"/>
    </location>
</feature>
<feature type="transmembrane region" description="Helical" evidence="9">
    <location>
        <begin position="108"/>
        <end position="126"/>
    </location>
</feature>
<evidence type="ECO:0000256" key="2">
    <source>
        <dbReference type="ARBA" id="ARBA00004477"/>
    </source>
</evidence>
<dbReference type="InterPro" id="IPR004853">
    <property type="entry name" value="Sugar_P_trans_dom"/>
</dbReference>
<dbReference type="GO" id="GO:0005789">
    <property type="term" value="C:endoplasmic reticulum membrane"/>
    <property type="evidence" value="ECO:0007669"/>
    <property type="project" value="UniProtKB-SubCell"/>
</dbReference>
<evidence type="ECO:0000259" key="10">
    <source>
        <dbReference type="Pfam" id="PF03151"/>
    </source>
</evidence>
<feature type="transmembrane region" description="Helical" evidence="9">
    <location>
        <begin position="190"/>
        <end position="209"/>
    </location>
</feature>
<evidence type="ECO:0000256" key="9">
    <source>
        <dbReference type="SAM" id="Phobius"/>
    </source>
</evidence>
<accession>A0AAE0U843</accession>
<feature type="compositionally biased region" description="Polar residues" evidence="8">
    <location>
        <begin position="29"/>
        <end position="40"/>
    </location>
</feature>
<dbReference type="Proteomes" id="UP001285441">
    <property type="component" value="Unassembled WGS sequence"/>
</dbReference>
<organism evidence="11 12">
    <name type="scientific">Podospora didyma</name>
    <dbReference type="NCBI Taxonomy" id="330526"/>
    <lineage>
        <taxon>Eukaryota</taxon>
        <taxon>Fungi</taxon>
        <taxon>Dikarya</taxon>
        <taxon>Ascomycota</taxon>
        <taxon>Pezizomycotina</taxon>
        <taxon>Sordariomycetes</taxon>
        <taxon>Sordariomycetidae</taxon>
        <taxon>Sordariales</taxon>
        <taxon>Podosporaceae</taxon>
        <taxon>Podospora</taxon>
    </lineage>
</organism>
<feature type="region of interest" description="Disordered" evidence="8">
    <location>
        <begin position="12"/>
        <end position="40"/>
    </location>
</feature>